<comment type="caution">
    <text evidence="12">The sequence shown here is derived from an EMBL/GenBank/DDBJ whole genome shotgun (WGS) entry which is preliminary data.</text>
</comment>
<feature type="domain" description="PAS" evidence="8">
    <location>
        <begin position="367"/>
        <end position="437"/>
    </location>
</feature>
<feature type="transmembrane region" description="Helical" evidence="7">
    <location>
        <begin position="191"/>
        <end position="216"/>
    </location>
</feature>
<evidence type="ECO:0000259" key="8">
    <source>
        <dbReference type="PROSITE" id="PS50112"/>
    </source>
</evidence>
<dbReference type="PROSITE" id="PS50887">
    <property type="entry name" value="GGDEF"/>
    <property type="match status" value="1"/>
</dbReference>
<dbReference type="Pfam" id="PF08448">
    <property type="entry name" value="PAS_4"/>
    <property type="match status" value="3"/>
</dbReference>
<dbReference type="Proteomes" id="UP000262917">
    <property type="component" value="Unassembled WGS sequence"/>
</dbReference>
<feature type="transmembrane region" description="Helical" evidence="7">
    <location>
        <begin position="90"/>
        <end position="107"/>
    </location>
</feature>
<organism evidence="12 13">
    <name type="scientific">Cognatiluteimonas weifangensis</name>
    <dbReference type="NCBI Taxonomy" id="2303539"/>
    <lineage>
        <taxon>Bacteria</taxon>
        <taxon>Pseudomonadati</taxon>
        <taxon>Pseudomonadota</taxon>
        <taxon>Gammaproteobacteria</taxon>
        <taxon>Lysobacterales</taxon>
        <taxon>Lysobacteraceae</taxon>
        <taxon>Cognatiluteimonas</taxon>
    </lineage>
</organism>
<evidence type="ECO:0000259" key="10">
    <source>
        <dbReference type="PROSITE" id="PS50883"/>
    </source>
</evidence>
<comment type="cofactor">
    <cofactor evidence="1">
        <name>Mg(2+)</name>
        <dbReference type="ChEBI" id="CHEBI:18420"/>
    </cofactor>
</comment>
<dbReference type="SUPFAM" id="SSF55073">
    <property type="entry name" value="Nucleotide cyclase"/>
    <property type="match status" value="1"/>
</dbReference>
<dbReference type="NCBIfam" id="TIGR00254">
    <property type="entry name" value="GGDEF"/>
    <property type="match status" value="1"/>
</dbReference>
<dbReference type="Pfam" id="PF00990">
    <property type="entry name" value="GGDEF"/>
    <property type="match status" value="1"/>
</dbReference>
<dbReference type="CDD" id="cd01948">
    <property type="entry name" value="EAL"/>
    <property type="match status" value="1"/>
</dbReference>
<dbReference type="InterPro" id="IPR043128">
    <property type="entry name" value="Rev_trsase/Diguanyl_cyclase"/>
</dbReference>
<keyword evidence="5 7" id="KW-1133">Transmembrane helix</keyword>
<dbReference type="SMART" id="SM00267">
    <property type="entry name" value="GGDEF"/>
    <property type="match status" value="1"/>
</dbReference>
<accession>A0A372DNV6</accession>
<feature type="domain" description="PAS" evidence="8">
    <location>
        <begin position="609"/>
        <end position="682"/>
    </location>
</feature>
<dbReference type="InterPro" id="IPR052155">
    <property type="entry name" value="Biofilm_reg_signaling"/>
</dbReference>
<dbReference type="Gene3D" id="3.20.20.450">
    <property type="entry name" value="EAL domain"/>
    <property type="match status" value="1"/>
</dbReference>
<evidence type="ECO:0000256" key="1">
    <source>
        <dbReference type="ARBA" id="ARBA00001946"/>
    </source>
</evidence>
<dbReference type="InterPro" id="IPR029787">
    <property type="entry name" value="Nucleotide_cyclase"/>
</dbReference>
<dbReference type="InterPro" id="IPR001633">
    <property type="entry name" value="EAL_dom"/>
</dbReference>
<dbReference type="CDD" id="cd01949">
    <property type="entry name" value="GGDEF"/>
    <property type="match status" value="1"/>
</dbReference>
<evidence type="ECO:0000256" key="5">
    <source>
        <dbReference type="ARBA" id="ARBA00022989"/>
    </source>
</evidence>
<evidence type="ECO:0000259" key="11">
    <source>
        <dbReference type="PROSITE" id="PS50887"/>
    </source>
</evidence>
<evidence type="ECO:0000256" key="4">
    <source>
        <dbReference type="ARBA" id="ARBA00022692"/>
    </source>
</evidence>
<name>A0A372DNV6_9GAMM</name>
<dbReference type="InterPro" id="IPR000014">
    <property type="entry name" value="PAS"/>
</dbReference>
<dbReference type="Gene3D" id="3.30.70.270">
    <property type="match status" value="1"/>
</dbReference>
<feature type="transmembrane region" description="Helical" evidence="7">
    <location>
        <begin position="160"/>
        <end position="179"/>
    </location>
</feature>
<dbReference type="InterPro" id="IPR000160">
    <property type="entry name" value="GGDEF_dom"/>
</dbReference>
<dbReference type="FunFam" id="3.30.70.270:FF:000001">
    <property type="entry name" value="Diguanylate cyclase domain protein"/>
    <property type="match status" value="1"/>
</dbReference>
<dbReference type="InterPro" id="IPR035965">
    <property type="entry name" value="PAS-like_dom_sf"/>
</dbReference>
<dbReference type="InterPro" id="IPR035919">
    <property type="entry name" value="EAL_sf"/>
</dbReference>
<dbReference type="EMBL" id="QVPD01000004">
    <property type="protein sequence ID" value="RFP61263.1"/>
    <property type="molecule type" value="Genomic_DNA"/>
</dbReference>
<dbReference type="SMART" id="SM00091">
    <property type="entry name" value="PAS"/>
    <property type="match status" value="3"/>
</dbReference>
<dbReference type="PROSITE" id="PS50112">
    <property type="entry name" value="PAS"/>
    <property type="match status" value="3"/>
</dbReference>
<keyword evidence="6 7" id="KW-0472">Membrane</keyword>
<dbReference type="SUPFAM" id="SSF141868">
    <property type="entry name" value="EAL domain-like"/>
    <property type="match status" value="1"/>
</dbReference>
<dbReference type="Pfam" id="PF00563">
    <property type="entry name" value="EAL"/>
    <property type="match status" value="1"/>
</dbReference>
<feature type="domain" description="PAC" evidence="9">
    <location>
        <begin position="687"/>
        <end position="739"/>
    </location>
</feature>
<evidence type="ECO:0000256" key="3">
    <source>
        <dbReference type="ARBA" id="ARBA00022475"/>
    </source>
</evidence>
<evidence type="ECO:0000256" key="2">
    <source>
        <dbReference type="ARBA" id="ARBA00004651"/>
    </source>
</evidence>
<dbReference type="PANTHER" id="PTHR44757">
    <property type="entry name" value="DIGUANYLATE CYCLASE DGCP"/>
    <property type="match status" value="1"/>
</dbReference>
<evidence type="ECO:0000256" key="7">
    <source>
        <dbReference type="SAM" id="Phobius"/>
    </source>
</evidence>
<dbReference type="AlphaFoldDB" id="A0A372DNV6"/>
<feature type="domain" description="EAL" evidence="10">
    <location>
        <begin position="912"/>
        <end position="1167"/>
    </location>
</feature>
<dbReference type="GO" id="GO:0005886">
    <property type="term" value="C:plasma membrane"/>
    <property type="evidence" value="ECO:0007669"/>
    <property type="project" value="UniProtKB-SubCell"/>
</dbReference>
<keyword evidence="3" id="KW-1003">Cell membrane</keyword>
<keyword evidence="4 7" id="KW-0812">Transmembrane</keyword>
<proteinExistence type="predicted"/>
<dbReference type="PANTHER" id="PTHR44757:SF4">
    <property type="entry name" value="DIGUANYLATE CYCLASE DGCE-RELATED"/>
    <property type="match status" value="1"/>
</dbReference>
<dbReference type="Gene3D" id="3.30.450.20">
    <property type="entry name" value="PAS domain"/>
    <property type="match status" value="3"/>
</dbReference>
<evidence type="ECO:0000313" key="13">
    <source>
        <dbReference type="Proteomes" id="UP000262917"/>
    </source>
</evidence>
<dbReference type="PROSITE" id="PS50113">
    <property type="entry name" value="PAC"/>
    <property type="match status" value="1"/>
</dbReference>
<evidence type="ECO:0000256" key="6">
    <source>
        <dbReference type="ARBA" id="ARBA00023136"/>
    </source>
</evidence>
<feature type="transmembrane region" description="Helical" evidence="7">
    <location>
        <begin position="261"/>
        <end position="291"/>
    </location>
</feature>
<feature type="transmembrane region" description="Helical" evidence="7">
    <location>
        <begin position="297"/>
        <end position="321"/>
    </location>
</feature>
<evidence type="ECO:0000259" key="9">
    <source>
        <dbReference type="PROSITE" id="PS50113"/>
    </source>
</evidence>
<dbReference type="PROSITE" id="PS50883">
    <property type="entry name" value="EAL"/>
    <property type="match status" value="1"/>
</dbReference>
<dbReference type="InterPro" id="IPR007895">
    <property type="entry name" value="MASE1"/>
</dbReference>
<dbReference type="InterPro" id="IPR013656">
    <property type="entry name" value="PAS_4"/>
</dbReference>
<dbReference type="SMART" id="SM00052">
    <property type="entry name" value="EAL"/>
    <property type="match status" value="1"/>
</dbReference>
<dbReference type="InterPro" id="IPR000700">
    <property type="entry name" value="PAS-assoc_C"/>
</dbReference>
<dbReference type="CDD" id="cd00130">
    <property type="entry name" value="PAS"/>
    <property type="match status" value="3"/>
</dbReference>
<protein>
    <submittedName>
        <fullName evidence="12">EAL domain-containing protein</fullName>
    </submittedName>
</protein>
<comment type="subcellular location">
    <subcellularLocation>
        <location evidence="2">Cell membrane</location>
        <topology evidence="2">Multi-pass membrane protein</topology>
    </subcellularLocation>
</comment>
<feature type="domain" description="GGDEF" evidence="11">
    <location>
        <begin position="770"/>
        <end position="903"/>
    </location>
</feature>
<feature type="domain" description="PAS" evidence="8">
    <location>
        <begin position="481"/>
        <end position="550"/>
    </location>
</feature>
<dbReference type="Pfam" id="PF05231">
    <property type="entry name" value="MASE1"/>
    <property type="match status" value="1"/>
</dbReference>
<keyword evidence="13" id="KW-1185">Reference proteome</keyword>
<evidence type="ECO:0000313" key="12">
    <source>
        <dbReference type="EMBL" id="RFP61263.1"/>
    </source>
</evidence>
<gene>
    <name evidence="12" type="ORF">D0Y53_05980</name>
</gene>
<sequence length="1180" mass="126563">MRLRPAGRQRRRVRDDRIDAWPVRCVEDRAAAGRGGMSGVAGQRSCAHPLRGVLGYTGGPPPPGGPEERRRCMDEARGSRLSLAARLREAALVTAVYALTALLALYASPALGGDTMLWIGNGVLLGWMLHRVDRHVLWWLLPCALVDGGARLLFDATPPLAAGLALVDTLEVALAWAVLRRWHAGGGALDEAAVAALLGVGVLAPLAAALPAALALQQFGGLPLREALLAWWPGHALGLLAVTPVVAVWRSADRAALPRAFWGFLAVVLAVPAVALSGMTPVLVALLLLLAAGRVGVFGSAALGTCAVAATMGWAALSADVAIAGLPAGVPPALALGLALALLALAPLLVAVLVAQRAAARTQAQLAGQRFAVVAEHAPGLLAQLDRDLRYRYANDNFLQWHGLTAAQVLGRSVHESLAPDVAARLASRMRRALAGQPQQFDLPMPDGRQLQTRLQPQFGGDGSVDGFYLVAEDVSWRGQGERRFEALLTAAEPMLLLEASGRIAQANAAATQLLGETADALLQRPFAELLGEASRDALQATLERLRAAPAESAQETLAVWTRPHDGAAAAGQPLELRLAPLPGNDGTLAASLRDLGTQLQLEQALQHEQALARAVLATIGDAVIACDAGRRIVLLNPIAEELSGWSRAEALGRPLEEVVRLCAQESGEALRSPLLLALESNRAVGLQPDSALLRRDGSRRPVESAAAPVQDDDGNALGAVMVFHDVSETRAMAMKMSHLAQHDYLTDLPNRVLLHDRLSQALAAAERGAKGALLFVDLDFFKHINDTLGHQAGDKVLQEVARRLVEAVRADDTVSRQGGDEFVLLLVRLADPRDAARVAEKLILAIEQPFHVEGQVLHISASVGIALFPQDARDIKTLMKQADTALYHAKEAGRGRYSYFTGIMSERADQRMRTEHDLRFALANEDFFLAYQPKVRLPEGRITGMEALVRWRRSDTGEVVPPGEFIPVAEETGLIVALDEWVMHEACRQNRAWQDAGLPQVPVSVNVSLARFDPERLIAHVRKTLADTGMAPQWLEIEFTESQMFTHLERAQELIAQLKALGVQVAVDDFGTGYSSLAYLVRYKFDALKIDRSFVQGLPDDPKHSAIVQAIVGMARALDYRVIAEGVETCAQADALQRHGCHEMQGFLHGRPVAAAEFAALLQRGSVAATTAARSSREA</sequence>
<reference evidence="12 13" key="1">
    <citation type="submission" date="2018-08" db="EMBL/GenBank/DDBJ databases">
        <title>Lysobacter weifangensis sp. nov., a new member of the family 'Xanthomonadaceae', isolated from soil in a farmland.</title>
        <authorList>
            <person name="Zhao H."/>
        </authorList>
    </citation>
    <scope>NUCLEOTIDE SEQUENCE [LARGE SCALE GENOMIC DNA]</scope>
    <source>
        <strain evidence="12 13">WF-2</strain>
    </source>
</reference>
<feature type="transmembrane region" description="Helical" evidence="7">
    <location>
        <begin position="228"/>
        <end position="249"/>
    </location>
</feature>
<dbReference type="GO" id="GO:0003824">
    <property type="term" value="F:catalytic activity"/>
    <property type="evidence" value="ECO:0007669"/>
    <property type="project" value="UniProtKB-ARBA"/>
</dbReference>
<dbReference type="NCBIfam" id="TIGR00229">
    <property type="entry name" value="sensory_box"/>
    <property type="match status" value="3"/>
</dbReference>
<dbReference type="SUPFAM" id="SSF55785">
    <property type="entry name" value="PYP-like sensor domain (PAS domain)"/>
    <property type="match status" value="3"/>
</dbReference>
<feature type="transmembrane region" description="Helical" evidence="7">
    <location>
        <begin position="333"/>
        <end position="355"/>
    </location>
</feature>